<organism evidence="1 2">
    <name type="scientific">Roseofilum reptotaenium AO1-A</name>
    <dbReference type="NCBI Taxonomy" id="1925591"/>
    <lineage>
        <taxon>Bacteria</taxon>
        <taxon>Bacillati</taxon>
        <taxon>Cyanobacteriota</taxon>
        <taxon>Cyanophyceae</taxon>
        <taxon>Desertifilales</taxon>
        <taxon>Desertifilaceae</taxon>
        <taxon>Roseofilum</taxon>
    </lineage>
</organism>
<dbReference type="AlphaFoldDB" id="A0A1L9QMY2"/>
<gene>
    <name evidence="1" type="ORF">BI308_18665</name>
</gene>
<dbReference type="EMBL" id="MLAW01000039">
    <property type="protein sequence ID" value="OJJ24009.1"/>
    <property type="molecule type" value="Genomic_DNA"/>
</dbReference>
<accession>A0A1L9QMY2</accession>
<name>A0A1L9QMY2_9CYAN</name>
<reference evidence="1" key="1">
    <citation type="submission" date="2016-10" db="EMBL/GenBank/DDBJ databases">
        <title>CRISPR-Cas defence system in Roseofilum reptotaenium: evidence of a bacteriophage-cyanobacterium arms race in the coral black band disease.</title>
        <authorList>
            <person name="Buerger P."/>
            <person name="Wood-Charlson E.M."/>
            <person name="Weynberg K.D."/>
            <person name="Willis B."/>
            <person name="Van Oppen M.J."/>
        </authorList>
    </citation>
    <scope>NUCLEOTIDE SEQUENCE [LARGE SCALE GENOMIC DNA]</scope>
    <source>
        <strain evidence="1">AO1-A</strain>
    </source>
</reference>
<dbReference type="InterPro" id="IPR014947">
    <property type="entry name" value="DUF1818"/>
</dbReference>
<dbReference type="Proteomes" id="UP000183940">
    <property type="component" value="Unassembled WGS sequence"/>
</dbReference>
<dbReference type="GO" id="GO:0003677">
    <property type="term" value="F:DNA binding"/>
    <property type="evidence" value="ECO:0007669"/>
    <property type="project" value="InterPro"/>
</dbReference>
<dbReference type="SUPFAM" id="SSF54447">
    <property type="entry name" value="ssDNA-binding transcriptional regulator domain"/>
    <property type="match status" value="1"/>
</dbReference>
<evidence type="ECO:0000313" key="2">
    <source>
        <dbReference type="Proteomes" id="UP000183940"/>
    </source>
</evidence>
<dbReference type="InterPro" id="IPR009044">
    <property type="entry name" value="ssDNA-bd_transcriptional_reg"/>
</dbReference>
<keyword evidence="2" id="KW-1185">Reference proteome</keyword>
<dbReference type="Pfam" id="PF08848">
    <property type="entry name" value="DUF1818"/>
    <property type="match status" value="1"/>
</dbReference>
<evidence type="ECO:0000313" key="1">
    <source>
        <dbReference type="EMBL" id="OJJ24009.1"/>
    </source>
</evidence>
<dbReference type="GO" id="GO:0006355">
    <property type="term" value="P:regulation of DNA-templated transcription"/>
    <property type="evidence" value="ECO:0007669"/>
    <property type="project" value="InterPro"/>
</dbReference>
<proteinExistence type="predicted"/>
<sequence length="118" mass="13528">MIKQGSQWRVGWKPEQIEYPALLGGADWAIELKATELQEFQRLLQQLIHSLEQIAPELMEEEKITCEAEGNFLWMEVEGYSHSFSLHFILNTGRRAEGTWPAVVTPEVIQALNTLEGF</sequence>
<dbReference type="STRING" id="1925591.BI308_18665"/>
<comment type="caution">
    <text evidence="1">The sequence shown here is derived from an EMBL/GenBank/DDBJ whole genome shotgun (WGS) entry which is preliminary data.</text>
</comment>
<dbReference type="Gene3D" id="2.30.31.10">
    <property type="entry name" value="Transcriptional Coactivator Pc4, Chain A"/>
    <property type="match status" value="1"/>
</dbReference>
<evidence type="ECO:0008006" key="3">
    <source>
        <dbReference type="Google" id="ProtNLM"/>
    </source>
</evidence>
<protein>
    <recommendedName>
        <fullName evidence="3">DUF1818 domain-containing protein</fullName>
    </recommendedName>
</protein>